<protein>
    <recommendedName>
        <fullName evidence="9">Transposase</fullName>
    </recommendedName>
</protein>
<evidence type="ECO:0000313" key="7">
    <source>
        <dbReference type="EMBL" id="KRM25839.1"/>
    </source>
</evidence>
<dbReference type="NCBIfam" id="NF033546">
    <property type="entry name" value="transpos_IS21"/>
    <property type="match status" value="1"/>
</dbReference>
<dbReference type="PROSITE" id="PS50531">
    <property type="entry name" value="HTH_IS21"/>
    <property type="match status" value="1"/>
</dbReference>
<organism evidence="7 8">
    <name type="scientific">Schleiferilactobacillus harbinensis DSM 16991</name>
    <dbReference type="NCBI Taxonomy" id="1122147"/>
    <lineage>
        <taxon>Bacteria</taxon>
        <taxon>Bacillati</taxon>
        <taxon>Bacillota</taxon>
        <taxon>Bacilli</taxon>
        <taxon>Lactobacillales</taxon>
        <taxon>Lactobacillaceae</taxon>
        <taxon>Schleiferilactobacillus</taxon>
    </lineage>
</organism>
<dbReference type="GO" id="GO:0015074">
    <property type="term" value="P:DNA integration"/>
    <property type="evidence" value="ECO:0007669"/>
    <property type="project" value="InterPro"/>
</dbReference>
<gene>
    <name evidence="7" type="ORF">FC91_GL000465</name>
</gene>
<dbReference type="SUPFAM" id="SSF53098">
    <property type="entry name" value="Ribonuclease H-like"/>
    <property type="match status" value="1"/>
</dbReference>
<feature type="domain" description="Integrase catalytic" evidence="6">
    <location>
        <begin position="123"/>
        <end position="299"/>
    </location>
</feature>
<dbReference type="InterPro" id="IPR001584">
    <property type="entry name" value="Integrase_cat-core"/>
</dbReference>
<keyword evidence="4" id="KW-0233">DNA recombination</keyword>
<evidence type="ECO:0000256" key="3">
    <source>
        <dbReference type="ARBA" id="ARBA00023125"/>
    </source>
</evidence>
<proteinExistence type="inferred from homology"/>
<name>A0A0R1X6J1_9LACO</name>
<evidence type="ECO:0000256" key="4">
    <source>
        <dbReference type="ARBA" id="ARBA00023172"/>
    </source>
</evidence>
<evidence type="ECO:0000256" key="1">
    <source>
        <dbReference type="ARBA" id="ARBA00009277"/>
    </source>
</evidence>
<dbReference type="PANTHER" id="PTHR35004">
    <property type="entry name" value="TRANSPOSASE RV3428C-RELATED"/>
    <property type="match status" value="1"/>
</dbReference>
<dbReference type="InterPro" id="IPR012337">
    <property type="entry name" value="RNaseH-like_sf"/>
</dbReference>
<dbReference type="InterPro" id="IPR017894">
    <property type="entry name" value="HTH_IS21_transposase_type"/>
</dbReference>
<comment type="similarity">
    <text evidence="1">Belongs to the transposase IS21/IS408/IS1162 family.</text>
</comment>
<accession>A0A0R1X6J1</accession>
<dbReference type="GO" id="GO:0032196">
    <property type="term" value="P:transposition"/>
    <property type="evidence" value="ECO:0007669"/>
    <property type="project" value="UniProtKB-KW"/>
</dbReference>
<evidence type="ECO:0000259" key="6">
    <source>
        <dbReference type="PROSITE" id="PS50994"/>
    </source>
</evidence>
<dbReference type="Pfam" id="PF22483">
    <property type="entry name" value="Mu-transpos_C_2"/>
    <property type="match status" value="1"/>
</dbReference>
<feature type="domain" description="HTH IS21-type" evidence="5">
    <location>
        <begin position="5"/>
        <end position="70"/>
    </location>
</feature>
<sequence length="521" mass="60604">MDKLTLYSEIKGLYDQGFSLRRIAKKLDVSRNTVTSYLNRQPDEMGEWLASTKVRRKSLDTHQPMILQWLKEHPDLSAAQVCDWLEEKKFGKYAESTVRRYVKELRSKYKIVKTTKRRQYEAVPQLPPGLQGQIDFGQTVQKTPTGKNVKLYFYAHVLSHSRYKYVEWQKRPFRTEDLIRCLENTFLYFGGKPKEIVFDQDRIIVVSENAGNIIYTQEFQAFKQAEHLETTPCRGFDPESKGKIENVVKFVKSSFAKERVFSDIDSWNEECRAWLVRRGNGRQHNLTKQIPAEVFKEEQKHLQPVNTYQREVKNGQERKVRKDNTIMYQGNRYSVPLGTYNAQGTLVNVFVDDQQLVIRNINTGMEIAKHRISSGHGGLIQNSNHRRDRSLGISELIEVTAKKFDKTVAAYDYLTVLRTKYPRYIRDQIQVIRGLFDAYPPALLSTTLDMCIQQKIYNASGFKEMVIFLEEVNHESDQEVLNMPDLPIDAVMKERISTIHPEVRSLDVYSKLVQGGRHGTN</sequence>
<keyword evidence="3" id="KW-0238">DNA-binding</keyword>
<dbReference type="Gene3D" id="3.30.420.10">
    <property type="entry name" value="Ribonuclease H-like superfamily/Ribonuclease H"/>
    <property type="match status" value="1"/>
</dbReference>
<comment type="caution">
    <text evidence="7">The sequence shown here is derived from an EMBL/GenBank/DDBJ whole genome shotgun (WGS) entry which is preliminary data.</text>
</comment>
<dbReference type="AlphaFoldDB" id="A0A0R1X6J1"/>
<dbReference type="InterPro" id="IPR036397">
    <property type="entry name" value="RNaseH_sf"/>
</dbReference>
<dbReference type="GO" id="GO:0003677">
    <property type="term" value="F:DNA binding"/>
    <property type="evidence" value="ECO:0007669"/>
    <property type="project" value="UniProtKB-KW"/>
</dbReference>
<dbReference type="RefSeq" id="WP_027829606.1">
    <property type="nucleotide sequence ID" value="NZ_AUEH01000089.1"/>
</dbReference>
<evidence type="ECO:0008006" key="9">
    <source>
        <dbReference type="Google" id="ProtNLM"/>
    </source>
</evidence>
<evidence type="ECO:0000313" key="8">
    <source>
        <dbReference type="Proteomes" id="UP000050949"/>
    </source>
</evidence>
<dbReference type="eggNOG" id="COG4584">
    <property type="taxonomic scope" value="Bacteria"/>
</dbReference>
<dbReference type="EMBL" id="AZFW01000099">
    <property type="protein sequence ID" value="KRM25839.1"/>
    <property type="molecule type" value="Genomic_DNA"/>
</dbReference>
<dbReference type="SUPFAM" id="SSF46689">
    <property type="entry name" value="Homeodomain-like"/>
    <property type="match status" value="1"/>
</dbReference>
<dbReference type="InterPro" id="IPR009057">
    <property type="entry name" value="Homeodomain-like_sf"/>
</dbReference>
<evidence type="ECO:0000259" key="5">
    <source>
        <dbReference type="PROSITE" id="PS50531"/>
    </source>
</evidence>
<dbReference type="PATRIC" id="fig|1122147.4.peg.484"/>
<keyword evidence="2" id="KW-0815">Transposition</keyword>
<dbReference type="InterPro" id="IPR054353">
    <property type="entry name" value="IstA-like_C"/>
</dbReference>
<dbReference type="Proteomes" id="UP000050949">
    <property type="component" value="Unassembled WGS sequence"/>
</dbReference>
<evidence type="ECO:0000256" key="2">
    <source>
        <dbReference type="ARBA" id="ARBA00022578"/>
    </source>
</evidence>
<reference evidence="7 8" key="1">
    <citation type="journal article" date="2015" name="Genome Announc.">
        <title>Expanding the biotechnology potential of lactobacilli through comparative genomics of 213 strains and associated genera.</title>
        <authorList>
            <person name="Sun Z."/>
            <person name="Harris H.M."/>
            <person name="McCann A."/>
            <person name="Guo C."/>
            <person name="Argimon S."/>
            <person name="Zhang W."/>
            <person name="Yang X."/>
            <person name="Jeffery I.B."/>
            <person name="Cooney J.C."/>
            <person name="Kagawa T.F."/>
            <person name="Liu W."/>
            <person name="Song Y."/>
            <person name="Salvetti E."/>
            <person name="Wrobel A."/>
            <person name="Rasinkangas P."/>
            <person name="Parkhill J."/>
            <person name="Rea M.C."/>
            <person name="O'Sullivan O."/>
            <person name="Ritari J."/>
            <person name="Douillard F.P."/>
            <person name="Paul Ross R."/>
            <person name="Yang R."/>
            <person name="Briner A.E."/>
            <person name="Felis G.E."/>
            <person name="de Vos W.M."/>
            <person name="Barrangou R."/>
            <person name="Klaenhammer T.R."/>
            <person name="Caufield P.W."/>
            <person name="Cui Y."/>
            <person name="Zhang H."/>
            <person name="O'Toole P.W."/>
        </authorList>
    </citation>
    <scope>NUCLEOTIDE SEQUENCE [LARGE SCALE GENOMIC DNA]</scope>
    <source>
        <strain evidence="7 8">DSM 16991</strain>
    </source>
</reference>
<dbReference type="Gene3D" id="1.10.10.60">
    <property type="entry name" value="Homeodomain-like"/>
    <property type="match status" value="1"/>
</dbReference>
<dbReference type="PANTHER" id="PTHR35004:SF6">
    <property type="entry name" value="TRANSPOSASE"/>
    <property type="match status" value="1"/>
</dbReference>
<dbReference type="GO" id="GO:0006310">
    <property type="term" value="P:DNA recombination"/>
    <property type="evidence" value="ECO:0007669"/>
    <property type="project" value="UniProtKB-KW"/>
</dbReference>
<dbReference type="PROSITE" id="PS50994">
    <property type="entry name" value="INTEGRASE"/>
    <property type="match status" value="1"/>
</dbReference>